<comment type="subcellular location">
    <subcellularLocation>
        <location evidence="1">Cell inner membrane</location>
        <topology evidence="1">Multi-pass membrane protein</topology>
    </subcellularLocation>
</comment>
<feature type="transmembrane region" description="Helical" evidence="12">
    <location>
        <begin position="81"/>
        <end position="106"/>
    </location>
</feature>
<dbReference type="Gene3D" id="3.90.550.10">
    <property type="entry name" value="Spore Coat Polysaccharide Biosynthesis Protein SpsA, Chain A"/>
    <property type="match status" value="1"/>
</dbReference>
<dbReference type="Proteomes" id="UP000309450">
    <property type="component" value="Unassembled WGS sequence"/>
</dbReference>
<feature type="transmembrane region" description="Helical" evidence="12">
    <location>
        <begin position="433"/>
        <end position="450"/>
    </location>
</feature>
<feature type="transmembrane region" description="Helical" evidence="12">
    <location>
        <begin position="392"/>
        <end position="413"/>
    </location>
</feature>
<keyword evidence="15" id="KW-1185">Reference proteome</keyword>
<keyword evidence="6" id="KW-0997">Cell inner membrane</keyword>
<feature type="transmembrane region" description="Helical" evidence="12">
    <location>
        <begin position="471"/>
        <end position="493"/>
    </location>
</feature>
<dbReference type="InterPro" id="IPR001173">
    <property type="entry name" value="Glyco_trans_2-like"/>
</dbReference>
<protein>
    <recommendedName>
        <fullName evidence="4">Glucans biosynthesis glucosyltransferase H</fullName>
    </recommendedName>
</protein>
<dbReference type="PANTHER" id="PTHR43867:SF5">
    <property type="entry name" value="GLUCANS BIOSYNTHESIS GLUCOSYLTRANSFERASE H"/>
    <property type="match status" value="1"/>
</dbReference>
<keyword evidence="7" id="KW-0328">Glycosyltransferase</keyword>
<dbReference type="PANTHER" id="PTHR43867">
    <property type="entry name" value="CELLULOSE SYNTHASE CATALYTIC SUBUNIT A [UDP-FORMING]"/>
    <property type="match status" value="1"/>
</dbReference>
<dbReference type="OrthoDB" id="9775281at2"/>
<dbReference type="NCBIfam" id="NF003962">
    <property type="entry name" value="PRK05454.2-5"/>
    <property type="match status" value="1"/>
</dbReference>
<dbReference type="InterPro" id="IPR029044">
    <property type="entry name" value="Nucleotide-diphossugar_trans"/>
</dbReference>
<evidence type="ECO:0000256" key="1">
    <source>
        <dbReference type="ARBA" id="ARBA00004429"/>
    </source>
</evidence>
<keyword evidence="5" id="KW-1003">Cell membrane</keyword>
<gene>
    <name evidence="14" type="primary">mdoH</name>
    <name evidence="14" type="ORF">E7811_02735</name>
</gene>
<organism evidence="14 15">
    <name type="scientific">Aliigemmobacter aestuarii</name>
    <dbReference type="NCBI Taxonomy" id="1445661"/>
    <lineage>
        <taxon>Bacteria</taxon>
        <taxon>Pseudomonadati</taxon>
        <taxon>Pseudomonadota</taxon>
        <taxon>Alphaproteobacteria</taxon>
        <taxon>Rhodobacterales</taxon>
        <taxon>Paracoccaceae</taxon>
        <taxon>Aliigemmobacter</taxon>
    </lineage>
</organism>
<comment type="caution">
    <text evidence="14">The sequence shown here is derived from an EMBL/GenBank/DDBJ whole genome shotgun (WGS) entry which is preliminary data.</text>
</comment>
<evidence type="ECO:0000313" key="15">
    <source>
        <dbReference type="Proteomes" id="UP000309450"/>
    </source>
</evidence>
<name>A0A4S3MQE0_9RHOB</name>
<evidence type="ECO:0000313" key="14">
    <source>
        <dbReference type="EMBL" id="THD84668.1"/>
    </source>
</evidence>
<evidence type="ECO:0000256" key="12">
    <source>
        <dbReference type="SAM" id="Phobius"/>
    </source>
</evidence>
<accession>A0A4S3MQE0</accession>
<evidence type="ECO:0000256" key="2">
    <source>
        <dbReference type="ARBA" id="ARBA00005001"/>
    </source>
</evidence>
<evidence type="ECO:0000256" key="10">
    <source>
        <dbReference type="ARBA" id="ARBA00022989"/>
    </source>
</evidence>
<evidence type="ECO:0000256" key="11">
    <source>
        <dbReference type="ARBA" id="ARBA00023136"/>
    </source>
</evidence>
<evidence type="ECO:0000256" key="8">
    <source>
        <dbReference type="ARBA" id="ARBA00022679"/>
    </source>
</evidence>
<dbReference type="EMBL" id="SSND01000001">
    <property type="protein sequence ID" value="THD84668.1"/>
    <property type="molecule type" value="Genomic_DNA"/>
</dbReference>
<sequence>MTAAFRHPLTEAAATPPLAMPDQSFGVPFTDPAAPGIRSPRSVRAVRLAVLTLPLGVTTALAWTGLGWFTVDGHLAATEAALVAVTVVAFYWVVLSVATAVLGVFWRPRPQAAALHGLSIAILLPMYGEPARQTIGNALALLSPLTGWGRHRFSLHILSDTRDPVAAQAELAAFSVARLANPGLALHYRRRAANTDYKSGNIRDWVTKAGQDHDAMLILDADSIMAPDSVILMADRMATEPGLGLIQTVPRVLWGNTLWQRLQSFASEVYGTNLGRGFAMWTGAEGNFLGHNALVRTRAFAACAGLPHLPGRAPRGGVILSHDFVEAALIRRGGWGVKMMPEASESFEDTPETLPGYLRRDRRWCQGNMQHLRLLATPGLHIVSRFHLFQGAMAYLASVWWLALLTLWALSGPGGALPDPFLANPFMPVWPDLPPVSQAVLTGTVGLMLLGPKLLGSAAHLRDRDFRLRDLPGFAVSVLVEIVLSVLLAPALMVHQVRAVLQTLVGVNGGWMPHLTGRPGFRTLLRFHLTETALGVTLLGLCFAGQIDLWLLPVAGSLALTSLLSWLVQRNVASRWFLRPLGTDK</sequence>
<proteinExistence type="inferred from homology"/>
<dbReference type="InterPro" id="IPR050321">
    <property type="entry name" value="Glycosyltr_2/OpgH_subfam"/>
</dbReference>
<keyword evidence="8 14" id="KW-0808">Transferase</keyword>
<dbReference type="RefSeq" id="WP_136393049.1">
    <property type="nucleotide sequence ID" value="NZ_SSND01000001.1"/>
</dbReference>
<feature type="domain" description="Glycosyltransferase 2-like" evidence="13">
    <location>
        <begin position="217"/>
        <end position="405"/>
    </location>
</feature>
<evidence type="ECO:0000256" key="4">
    <source>
        <dbReference type="ARBA" id="ARBA00020585"/>
    </source>
</evidence>
<dbReference type="SUPFAM" id="SSF53448">
    <property type="entry name" value="Nucleotide-diphospho-sugar transferases"/>
    <property type="match status" value="1"/>
</dbReference>
<dbReference type="AlphaFoldDB" id="A0A4S3MQE0"/>
<feature type="transmembrane region" description="Helical" evidence="12">
    <location>
        <begin position="549"/>
        <end position="568"/>
    </location>
</feature>
<evidence type="ECO:0000256" key="6">
    <source>
        <dbReference type="ARBA" id="ARBA00022519"/>
    </source>
</evidence>
<dbReference type="NCBIfam" id="NF003958">
    <property type="entry name" value="PRK05454.2-1"/>
    <property type="match status" value="1"/>
</dbReference>
<evidence type="ECO:0000256" key="5">
    <source>
        <dbReference type="ARBA" id="ARBA00022475"/>
    </source>
</evidence>
<evidence type="ECO:0000259" key="13">
    <source>
        <dbReference type="Pfam" id="PF13632"/>
    </source>
</evidence>
<evidence type="ECO:0000256" key="3">
    <source>
        <dbReference type="ARBA" id="ARBA00009337"/>
    </source>
</evidence>
<evidence type="ECO:0000256" key="7">
    <source>
        <dbReference type="ARBA" id="ARBA00022676"/>
    </source>
</evidence>
<evidence type="ECO:0000256" key="9">
    <source>
        <dbReference type="ARBA" id="ARBA00022692"/>
    </source>
</evidence>
<keyword evidence="10 12" id="KW-1133">Transmembrane helix</keyword>
<keyword evidence="11 12" id="KW-0472">Membrane</keyword>
<dbReference type="Pfam" id="PF13632">
    <property type="entry name" value="Glyco_trans_2_3"/>
    <property type="match status" value="1"/>
</dbReference>
<feature type="transmembrane region" description="Helical" evidence="12">
    <location>
        <begin position="48"/>
        <end position="69"/>
    </location>
</feature>
<dbReference type="GO" id="GO:0016758">
    <property type="term" value="F:hexosyltransferase activity"/>
    <property type="evidence" value="ECO:0007669"/>
    <property type="project" value="TreeGrafter"/>
</dbReference>
<comment type="similarity">
    <text evidence="3">Belongs to the glycosyltransferase 2 family. OpgH subfamily.</text>
</comment>
<comment type="pathway">
    <text evidence="2">Glycan metabolism; osmoregulated periplasmic glucan (OPG) biosynthesis.</text>
</comment>
<dbReference type="GO" id="GO:0005886">
    <property type="term" value="C:plasma membrane"/>
    <property type="evidence" value="ECO:0007669"/>
    <property type="project" value="UniProtKB-SubCell"/>
</dbReference>
<keyword evidence="9 12" id="KW-0812">Transmembrane</keyword>
<reference evidence="14 15" key="1">
    <citation type="submission" date="2019-04" db="EMBL/GenBank/DDBJ databases">
        <title>Draft genome sequence of Gemmobacter aestuarii sp. nov.</title>
        <authorList>
            <person name="Hameed A."/>
            <person name="Lin S.-Y."/>
            <person name="Shahina M."/>
            <person name="Lai W.-A."/>
            <person name="Young C.-C."/>
        </authorList>
    </citation>
    <scope>NUCLEOTIDE SEQUENCE [LARGE SCALE GENOMIC DNA]</scope>
    <source>
        <strain evidence="14 15">CC-PW-75</strain>
    </source>
</reference>